<proteinExistence type="predicted"/>
<evidence type="ECO:0000256" key="2">
    <source>
        <dbReference type="SAM" id="SignalP"/>
    </source>
</evidence>
<evidence type="ECO:0000313" key="3">
    <source>
        <dbReference type="EMBL" id="SCE96939.1"/>
    </source>
</evidence>
<dbReference type="Proteomes" id="UP000199375">
    <property type="component" value="Unassembled WGS sequence"/>
</dbReference>
<reference evidence="3 4" key="1">
    <citation type="submission" date="2016-06" db="EMBL/GenBank/DDBJ databases">
        <authorList>
            <person name="Kjaerup R.B."/>
            <person name="Dalgaard T.S."/>
            <person name="Juul-Madsen H.R."/>
        </authorList>
    </citation>
    <scope>NUCLEOTIDE SEQUENCE [LARGE SCALE GENOMIC DNA]</scope>
    <source>
        <strain evidence="3 4">DSM 45626</strain>
    </source>
</reference>
<feature type="chain" id="PRO_5008706974" evidence="2">
    <location>
        <begin position="26"/>
        <end position="688"/>
    </location>
</feature>
<accession>A0A1C4WLA6</accession>
<keyword evidence="2" id="KW-0732">Signal</keyword>
<dbReference type="RefSeq" id="WP_218107010.1">
    <property type="nucleotide sequence ID" value="NZ_FMCW01000016.1"/>
</dbReference>
<organism evidence="3 4">
    <name type="scientific">Micromonospora haikouensis</name>
    <dbReference type="NCBI Taxonomy" id="686309"/>
    <lineage>
        <taxon>Bacteria</taxon>
        <taxon>Bacillati</taxon>
        <taxon>Actinomycetota</taxon>
        <taxon>Actinomycetes</taxon>
        <taxon>Micromonosporales</taxon>
        <taxon>Micromonosporaceae</taxon>
        <taxon>Micromonospora</taxon>
    </lineage>
</organism>
<evidence type="ECO:0000313" key="4">
    <source>
        <dbReference type="Proteomes" id="UP000199375"/>
    </source>
</evidence>
<dbReference type="AlphaFoldDB" id="A0A1C4WLA6"/>
<sequence>MKRRTLMLGGLALTTPLLAGSPAGAAPADPAATPSTATGPAGGPLTNLAHLDFLRQAVAPPAQDGHTTYRLAESPEVGMLWTYAEPGPDGDLRRVGGGAYDAATDTWGQGAYNADDVSRAAVVYLRHWAQTGAAGSRDASQELLRGLTYLQTTTGPHAGNVVLWAQPDGTLNPSAEPVELPDPSDSGPSYWLARTVWALGEGYAAWRTADAGFAGFLRQRLDLAVGALERQVLSRYGTYQTVDGERTPAWLIADGADATAEAVLGLAAYVRAGGGSAARRALRRFAEGIAALSGGDARHWPFGAVRPWALSRSMWHGWGSQMPAALAAAGRALGDRRLLDPAVADSATFTPWLLTSGGPDNGRIPTPVDRSQIAYGVDSRLQSLLAVADATGRDGFDRLAGVVAAWYFGANAAGVPAYDPATGRTIDGISGDGAVNRNSGAESTIHGLLSMLALDARPQVAQAARQGRIVERVGTRVVEAEQGARDGGAAVVTPASSWTGESSISGGSLVRMPAGSTVRWELPPSAQPELVLPVVDLTPGASAVTRWAGVSGDGRELPLGQVRHGQAGAQGTSPAPGVLLPVTPSGPGELPAGATALVATAAGDGAVVDAVMLEPLLSRFVVAGDGHATAVLRSAARTPRTATLTLPGAGRAVVEAYDSAGVRRSRTVVSGAAVPAVVLPGGFTVVRR</sequence>
<name>A0A1C4WLA6_9ACTN</name>
<feature type="signal peptide" evidence="2">
    <location>
        <begin position="1"/>
        <end position="25"/>
    </location>
</feature>
<gene>
    <name evidence="3" type="ORF">GA0070558_11694</name>
</gene>
<protein>
    <submittedName>
        <fullName evidence="3">Uncharacterized protein</fullName>
    </submittedName>
</protein>
<dbReference type="EMBL" id="FMCW01000016">
    <property type="protein sequence ID" value="SCE96939.1"/>
    <property type="molecule type" value="Genomic_DNA"/>
</dbReference>
<evidence type="ECO:0000256" key="1">
    <source>
        <dbReference type="SAM" id="MobiDB-lite"/>
    </source>
</evidence>
<feature type="region of interest" description="Disordered" evidence="1">
    <location>
        <begin position="22"/>
        <end position="44"/>
    </location>
</feature>